<dbReference type="AlphaFoldDB" id="A0A1I7MQD0"/>
<feature type="transmembrane region" description="Helical" evidence="2">
    <location>
        <begin position="38"/>
        <end position="60"/>
    </location>
</feature>
<dbReference type="EMBL" id="FPCG01000010">
    <property type="protein sequence ID" value="SFV24147.1"/>
    <property type="molecule type" value="Genomic_DNA"/>
</dbReference>
<keyword evidence="2" id="KW-1133">Transmembrane helix</keyword>
<keyword evidence="2" id="KW-0472">Membrane</keyword>
<keyword evidence="4" id="KW-1185">Reference proteome</keyword>
<name>A0A1I7MQD0_9MICC</name>
<evidence type="ECO:0000313" key="4">
    <source>
        <dbReference type="Proteomes" id="UP000198881"/>
    </source>
</evidence>
<keyword evidence="2" id="KW-0812">Transmembrane</keyword>
<dbReference type="Proteomes" id="UP000198881">
    <property type="component" value="Unassembled WGS sequence"/>
</dbReference>
<evidence type="ECO:0000313" key="3">
    <source>
        <dbReference type="EMBL" id="SFV24147.1"/>
    </source>
</evidence>
<evidence type="ECO:0000256" key="2">
    <source>
        <dbReference type="SAM" id="Phobius"/>
    </source>
</evidence>
<evidence type="ECO:0000256" key="1">
    <source>
        <dbReference type="SAM" id="Coils"/>
    </source>
</evidence>
<reference evidence="3 4" key="1">
    <citation type="submission" date="2016-10" db="EMBL/GenBank/DDBJ databases">
        <authorList>
            <person name="de Groot N.N."/>
        </authorList>
    </citation>
    <scope>NUCLEOTIDE SEQUENCE [LARGE SCALE GENOMIC DNA]</scope>
    <source>
        <strain evidence="3 4">CGMCC 1.7054</strain>
    </source>
</reference>
<proteinExistence type="predicted"/>
<sequence length="121" mass="13550">MIGGSTLNSLNLNPLNVLDSVTVVGMDLEDMLFQDTSWIGEVAIVSVLAFAIIVVLGMLLSRNALSGRKRLREVEAERDQALRQVESLQTRVDSLERRVDRRQELESELGSWDRQAQQLGL</sequence>
<gene>
    <name evidence="3" type="ORF">SAMN04487966_1102</name>
</gene>
<protein>
    <submittedName>
        <fullName evidence="3">Uncharacterized protein</fullName>
    </submittedName>
</protein>
<organism evidence="3 4">
    <name type="scientific">Micrococcus terreus</name>
    <dbReference type="NCBI Taxonomy" id="574650"/>
    <lineage>
        <taxon>Bacteria</taxon>
        <taxon>Bacillati</taxon>
        <taxon>Actinomycetota</taxon>
        <taxon>Actinomycetes</taxon>
        <taxon>Micrococcales</taxon>
        <taxon>Micrococcaceae</taxon>
        <taxon>Micrococcus</taxon>
    </lineage>
</organism>
<dbReference type="RefSeq" id="WP_091698596.1">
    <property type="nucleotide sequence ID" value="NZ_FPCG01000010.1"/>
</dbReference>
<feature type="coiled-coil region" evidence="1">
    <location>
        <begin position="71"/>
        <end position="105"/>
    </location>
</feature>
<keyword evidence="1" id="KW-0175">Coiled coil</keyword>
<accession>A0A1I7MQD0</accession>